<feature type="transmembrane region" description="Helical" evidence="4">
    <location>
        <begin position="136"/>
        <end position="156"/>
    </location>
</feature>
<feature type="transmembrane region" description="Helical" evidence="4">
    <location>
        <begin position="73"/>
        <end position="95"/>
    </location>
</feature>
<organism evidence="6 7">
    <name type="scientific">Limimonas halophila</name>
    <dbReference type="NCBI Taxonomy" id="1082479"/>
    <lineage>
        <taxon>Bacteria</taxon>
        <taxon>Pseudomonadati</taxon>
        <taxon>Pseudomonadota</taxon>
        <taxon>Alphaproteobacteria</taxon>
        <taxon>Rhodospirillales</taxon>
        <taxon>Rhodovibrionaceae</taxon>
        <taxon>Limimonas</taxon>
    </lineage>
</organism>
<name>A0A1G7L5N6_9PROT</name>
<dbReference type="OrthoDB" id="146345at2"/>
<dbReference type="InterPro" id="IPR050327">
    <property type="entry name" value="Proton-linked_MCT"/>
</dbReference>
<feature type="transmembrane region" description="Helical" evidence="4">
    <location>
        <begin position="168"/>
        <end position="186"/>
    </location>
</feature>
<dbReference type="PROSITE" id="PS50850">
    <property type="entry name" value="MFS"/>
    <property type="match status" value="1"/>
</dbReference>
<dbReference type="RefSeq" id="WP_090018191.1">
    <property type="nucleotide sequence ID" value="NZ_FNCE01000001.1"/>
</dbReference>
<dbReference type="PANTHER" id="PTHR11360:SF284">
    <property type="entry name" value="EG:103B4.3 PROTEIN-RELATED"/>
    <property type="match status" value="1"/>
</dbReference>
<feature type="domain" description="Major facilitator superfamily (MFS) profile" evidence="5">
    <location>
        <begin position="8"/>
        <end position="394"/>
    </location>
</feature>
<reference evidence="6 7" key="1">
    <citation type="submission" date="2016-10" db="EMBL/GenBank/DDBJ databases">
        <authorList>
            <person name="de Groot N.N."/>
        </authorList>
    </citation>
    <scope>NUCLEOTIDE SEQUENCE [LARGE SCALE GENOMIC DNA]</scope>
    <source>
        <strain evidence="6 7">DSM 25584</strain>
    </source>
</reference>
<feature type="transmembrane region" description="Helical" evidence="4">
    <location>
        <begin position="280"/>
        <end position="297"/>
    </location>
</feature>
<evidence type="ECO:0000256" key="4">
    <source>
        <dbReference type="SAM" id="Phobius"/>
    </source>
</evidence>
<feature type="transmembrane region" description="Helical" evidence="4">
    <location>
        <begin position="101"/>
        <end position="124"/>
    </location>
</feature>
<dbReference type="InterPro" id="IPR020846">
    <property type="entry name" value="MFS_dom"/>
</dbReference>
<dbReference type="PANTHER" id="PTHR11360">
    <property type="entry name" value="MONOCARBOXYLATE TRANSPORTER"/>
    <property type="match status" value="1"/>
</dbReference>
<dbReference type="InterPro" id="IPR036259">
    <property type="entry name" value="MFS_trans_sf"/>
</dbReference>
<gene>
    <name evidence="6" type="ORF">SAMN05216241_101129</name>
</gene>
<dbReference type="AlphaFoldDB" id="A0A1G7L5N6"/>
<evidence type="ECO:0000259" key="5">
    <source>
        <dbReference type="PROSITE" id="PS50850"/>
    </source>
</evidence>
<dbReference type="Pfam" id="PF07690">
    <property type="entry name" value="MFS_1"/>
    <property type="match status" value="1"/>
</dbReference>
<evidence type="ECO:0000313" key="7">
    <source>
        <dbReference type="Proteomes" id="UP000199415"/>
    </source>
</evidence>
<keyword evidence="2 4" id="KW-1133">Transmembrane helix</keyword>
<protein>
    <submittedName>
        <fullName evidence="6">Predicted arabinose efflux permease, MFS family</fullName>
    </submittedName>
</protein>
<dbReference type="InterPro" id="IPR011701">
    <property type="entry name" value="MFS"/>
</dbReference>
<dbReference type="SUPFAM" id="SSF103473">
    <property type="entry name" value="MFS general substrate transporter"/>
    <property type="match status" value="1"/>
</dbReference>
<dbReference type="EMBL" id="FNCE01000001">
    <property type="protein sequence ID" value="SDF44817.1"/>
    <property type="molecule type" value="Genomic_DNA"/>
</dbReference>
<keyword evidence="1 4" id="KW-0812">Transmembrane</keyword>
<keyword evidence="7" id="KW-1185">Reference proteome</keyword>
<evidence type="ECO:0000256" key="2">
    <source>
        <dbReference type="ARBA" id="ARBA00022989"/>
    </source>
</evidence>
<evidence type="ECO:0000256" key="1">
    <source>
        <dbReference type="ARBA" id="ARBA00022692"/>
    </source>
</evidence>
<keyword evidence="3 4" id="KW-0472">Membrane</keyword>
<feature type="transmembrane region" description="Helical" evidence="4">
    <location>
        <begin position="215"/>
        <end position="236"/>
    </location>
</feature>
<dbReference type="GO" id="GO:0022857">
    <property type="term" value="F:transmembrane transporter activity"/>
    <property type="evidence" value="ECO:0007669"/>
    <property type="project" value="InterPro"/>
</dbReference>
<evidence type="ECO:0000256" key="3">
    <source>
        <dbReference type="ARBA" id="ARBA00023136"/>
    </source>
</evidence>
<evidence type="ECO:0000313" key="6">
    <source>
        <dbReference type="EMBL" id="SDF44817.1"/>
    </source>
</evidence>
<feature type="transmembrane region" description="Helical" evidence="4">
    <location>
        <begin position="335"/>
        <end position="357"/>
    </location>
</feature>
<dbReference type="Proteomes" id="UP000199415">
    <property type="component" value="Unassembled WGS sequence"/>
</dbReference>
<proteinExistence type="predicted"/>
<feature type="transmembrane region" description="Helical" evidence="4">
    <location>
        <begin position="248"/>
        <end position="268"/>
    </location>
</feature>
<accession>A0A1G7L5N6</accession>
<dbReference type="STRING" id="1082479.SAMN05216241_101129"/>
<dbReference type="CDD" id="cd17355">
    <property type="entry name" value="MFS_YcxA_like"/>
    <property type="match status" value="1"/>
</dbReference>
<feature type="transmembrane region" description="Helical" evidence="4">
    <location>
        <begin position="369"/>
        <end position="389"/>
    </location>
</feature>
<sequence length="401" mass="40499">MQLARPAALLALVAGMLVLGLNMGLRQSFGLFLEPMTSAYGLSHAAFSLAIAGQNLLWGALQPLCGALADRFGTARMLAVGGATYTAGLVVMALVPGLTGLHLGAGLLVGIAVAATGIPLVLSAVARVAPADKRSLWLGFAATGGSIGQFVLLPGAQALIDGLGWQHALLALAALSVLGVLVAPALRGRADTGFDGEDAGTLASACSLAARHRGYLLLTAGFFVCGFHVAFVATHLPASVSAAGMPAAVGATAMSLIGLFNIGGSFAAGWAGQRWRKTNVLTGIYLGRAAAIAAFMAAPAEPWAVYAFASVFGVLWLGTVPLTGGVVGQIVGARYMATLFGVVMFSHQIGAFCGAWLGGLSFDLTGSYTAVWAVAAGLGVLAAALHWPITDTPARETARTA</sequence>
<dbReference type="Gene3D" id="1.20.1250.20">
    <property type="entry name" value="MFS general substrate transporter like domains"/>
    <property type="match status" value="1"/>
</dbReference>
<feature type="transmembrane region" description="Helical" evidence="4">
    <location>
        <begin position="303"/>
        <end position="323"/>
    </location>
</feature>
<feature type="transmembrane region" description="Helical" evidence="4">
    <location>
        <begin position="42"/>
        <end position="61"/>
    </location>
</feature>